<evidence type="ECO:0000259" key="1">
    <source>
        <dbReference type="Pfam" id="PF13460"/>
    </source>
</evidence>
<dbReference type="PANTHER" id="PTHR43355">
    <property type="entry name" value="FLAVIN REDUCTASE (NADPH)"/>
    <property type="match status" value="1"/>
</dbReference>
<dbReference type="InterPro" id="IPR036291">
    <property type="entry name" value="NAD(P)-bd_dom_sf"/>
</dbReference>
<comment type="caution">
    <text evidence="2">The sequence shown here is derived from an EMBL/GenBank/DDBJ whole genome shotgun (WGS) entry which is preliminary data.</text>
</comment>
<dbReference type="CDD" id="cd05244">
    <property type="entry name" value="BVR-B_like_SDR_a"/>
    <property type="match status" value="1"/>
</dbReference>
<organism evidence="2 3">
    <name type="scientific">Eleutherodactylus coqui</name>
    <name type="common">Puerto Rican coqui</name>
    <dbReference type="NCBI Taxonomy" id="57060"/>
    <lineage>
        <taxon>Eukaryota</taxon>
        <taxon>Metazoa</taxon>
        <taxon>Chordata</taxon>
        <taxon>Craniata</taxon>
        <taxon>Vertebrata</taxon>
        <taxon>Euteleostomi</taxon>
        <taxon>Amphibia</taxon>
        <taxon>Batrachia</taxon>
        <taxon>Anura</taxon>
        <taxon>Neobatrachia</taxon>
        <taxon>Hyloidea</taxon>
        <taxon>Eleutherodactylidae</taxon>
        <taxon>Eleutherodactylinae</taxon>
        <taxon>Eleutherodactylus</taxon>
        <taxon>Eleutherodactylus</taxon>
    </lineage>
</organism>
<proteinExistence type="predicted"/>
<protein>
    <recommendedName>
        <fullName evidence="1">NAD(P)-binding domain-containing protein</fullName>
    </recommendedName>
</protein>
<evidence type="ECO:0000313" key="3">
    <source>
        <dbReference type="Proteomes" id="UP000770717"/>
    </source>
</evidence>
<sequence length="210" mass="23370">MRSARRRRIRRAEERRFSQHGGDPCWIWTGYNVTVLVRDPARLPANLKPTQVVVGDVLNKADVSKALEGQDAVIIVLGTRNDLEPTTMMSEGTRNIIAAMKEHNIRKVVGCMSSFLLWDIAKVPPPLRAVTEDHIRMQQVLKDSGLDYVVALPPHIAADKPLTGDYTVTVGERGGNVISTHDLSHFFLCCLNTDEYNGKDVTMSQNYAAS</sequence>
<dbReference type="SUPFAM" id="SSF51735">
    <property type="entry name" value="NAD(P)-binding Rossmann-fold domains"/>
    <property type="match status" value="1"/>
</dbReference>
<accession>A0A8J6JVJ8</accession>
<dbReference type="Proteomes" id="UP000770717">
    <property type="component" value="Unassembled WGS sequence"/>
</dbReference>
<feature type="domain" description="NAD(P)-binding" evidence="1">
    <location>
        <begin position="30"/>
        <end position="193"/>
    </location>
</feature>
<gene>
    <name evidence="2" type="ORF">GDO78_019185</name>
</gene>
<dbReference type="Gene3D" id="3.40.50.720">
    <property type="entry name" value="NAD(P)-binding Rossmann-like Domain"/>
    <property type="match status" value="1"/>
</dbReference>
<dbReference type="PANTHER" id="PTHR43355:SF2">
    <property type="entry name" value="FLAVIN REDUCTASE (NADPH)"/>
    <property type="match status" value="1"/>
</dbReference>
<dbReference type="GO" id="GO:0042602">
    <property type="term" value="F:riboflavin reductase (NADPH) activity"/>
    <property type="evidence" value="ECO:0007669"/>
    <property type="project" value="TreeGrafter"/>
</dbReference>
<dbReference type="EMBL" id="WNTK01000050">
    <property type="protein sequence ID" value="KAG9472488.1"/>
    <property type="molecule type" value="Genomic_DNA"/>
</dbReference>
<reference evidence="2" key="1">
    <citation type="thesis" date="2020" institute="ProQuest LLC" country="789 East Eisenhower Parkway, Ann Arbor, MI, USA">
        <title>Comparative Genomics and Chromosome Evolution.</title>
        <authorList>
            <person name="Mudd A.B."/>
        </authorList>
    </citation>
    <scope>NUCLEOTIDE SEQUENCE</scope>
    <source>
        <strain evidence="2">HN-11 Male</strain>
        <tissue evidence="2">Kidney and liver</tissue>
    </source>
</reference>
<dbReference type="InterPro" id="IPR016040">
    <property type="entry name" value="NAD(P)-bd_dom"/>
</dbReference>
<evidence type="ECO:0000313" key="2">
    <source>
        <dbReference type="EMBL" id="KAG9472488.1"/>
    </source>
</evidence>
<dbReference type="Pfam" id="PF13460">
    <property type="entry name" value="NAD_binding_10"/>
    <property type="match status" value="1"/>
</dbReference>
<name>A0A8J6JVJ8_ELECQ</name>
<dbReference type="AlphaFoldDB" id="A0A8J6JVJ8"/>
<dbReference type="GO" id="GO:0004074">
    <property type="term" value="F:biliverdin reductase [NAD(P)H] activity"/>
    <property type="evidence" value="ECO:0007669"/>
    <property type="project" value="TreeGrafter"/>
</dbReference>
<dbReference type="OrthoDB" id="419598at2759"/>
<keyword evidence="3" id="KW-1185">Reference proteome</keyword>
<dbReference type="InterPro" id="IPR051606">
    <property type="entry name" value="Polyketide_Oxido-like"/>
</dbReference>